<dbReference type="EMBL" id="JBJUIK010000008">
    <property type="protein sequence ID" value="KAL3521624.1"/>
    <property type="molecule type" value="Genomic_DNA"/>
</dbReference>
<dbReference type="InterPro" id="IPR002885">
    <property type="entry name" value="PPR_rpt"/>
</dbReference>
<dbReference type="FunFam" id="1.25.40.10:FF:000798">
    <property type="entry name" value="Pentatricopeptide repeat-containing protein At3g49170, chloroplastic"/>
    <property type="match status" value="1"/>
</dbReference>
<comment type="caution">
    <text evidence="6">The sequence shown here is derived from an EMBL/GenBank/DDBJ whole genome shotgun (WGS) entry which is preliminary data.</text>
</comment>
<dbReference type="InterPro" id="IPR011990">
    <property type="entry name" value="TPR-like_helical_dom_sf"/>
</dbReference>
<accession>A0ABD2ZQC1</accession>
<dbReference type="FunFam" id="1.25.40.10:FF:000436">
    <property type="entry name" value="Pentatricopeptide repeat-containing protein At5g39350 family"/>
    <property type="match status" value="1"/>
</dbReference>
<dbReference type="FunFam" id="1.25.40.10:FF:001050">
    <property type="entry name" value="Pentatricopeptide repeat-containing protein At2g33760"/>
    <property type="match status" value="1"/>
</dbReference>
<evidence type="ECO:0000256" key="4">
    <source>
        <dbReference type="SAM" id="MobiDB-lite"/>
    </source>
</evidence>
<feature type="repeat" description="PPR" evidence="3">
    <location>
        <begin position="487"/>
        <end position="521"/>
    </location>
</feature>
<keyword evidence="7" id="KW-1185">Reference proteome</keyword>
<dbReference type="InterPro" id="IPR046848">
    <property type="entry name" value="E_motif"/>
</dbReference>
<dbReference type="Gene3D" id="1.25.40.10">
    <property type="entry name" value="Tetratricopeptide repeat domain"/>
    <property type="match status" value="6"/>
</dbReference>
<feature type="compositionally biased region" description="Pro residues" evidence="4">
    <location>
        <begin position="14"/>
        <end position="25"/>
    </location>
</feature>
<evidence type="ECO:0000313" key="7">
    <source>
        <dbReference type="Proteomes" id="UP001630127"/>
    </source>
</evidence>
<gene>
    <name evidence="6" type="ORF">ACH5RR_019773</name>
</gene>
<feature type="repeat" description="PPR" evidence="3">
    <location>
        <begin position="553"/>
        <end position="587"/>
    </location>
</feature>
<dbReference type="AlphaFoldDB" id="A0ABD2ZQC1"/>
<dbReference type="PANTHER" id="PTHR47926">
    <property type="entry name" value="PENTATRICOPEPTIDE REPEAT-CONTAINING PROTEIN"/>
    <property type="match status" value="1"/>
</dbReference>
<feature type="repeat" description="PPR" evidence="3">
    <location>
        <begin position="349"/>
        <end position="384"/>
    </location>
</feature>
<dbReference type="Pfam" id="PF14432">
    <property type="entry name" value="DYW_deaminase"/>
    <property type="match status" value="1"/>
</dbReference>
<sequence length="860" mass="96259">MTSLSLPSPAKLFPQPPSQRRPPSPQSLTTSTHHHKRKPKFETLKDNLIRHADAGDIKKAISTLDFMAQNGLTPDLTSFSVLLKSCIRTRNFLLGKLIHSKLTDSQLELDSIVLNSLISLYSKNGDWFTAQTIFETMGDKRDLVSWSAMISCYAHSNMELQAIFTFFDMIECGEHPNQFCFSAAIQACSNVEYAWIGMVIFGFVIKTGYFESDVCVGCSLIDLFSKGLRDLNMAKKVFDQMPQKNSVSWTLIITRFSQLCDPRSAIELFLEMVLTGSVPDKFTFSSVLSASSELQWLLFGQQLHSLVVRSGLLSDVCVGCSLVDMYAKSTADGSMNDSRKVFDRMPVHNVMSWTAIITGYVQSGGDDREAIQLYHMMMEEGSVKPNHFTFSALLKACGNLTNLELGKIVYCHAVKFGLAYFDSVGNALISLYARCDKMEDARRAFELLFEKNLVSYNTIIDAYAKNLNSDDSFDFFSEIEDSGVRVDAFTYASLLSGAASVGAVGKGEQIHARLLKAGFESNQCICNALISMYSRCGNIEAAFQVFQEMSDRNIISWTAMITGFAKHGSAERALDMFNKMLSSGVKPNEVTYVAVLSACSHAGMIDEGWKYFRSMSEYHGISPRMEHYACMVDLLGRSGFLEKAVQFIKSMPFVADALVWRTLLGACQVHGNVELGKHAAEMIHEQDPNDPAAYVLLSNLYASGGQWEKVADIRKGMKARNLVKEAGCSWIETENKVHRFYVGDTEHPQAKEIYEKLDQLAAKIKKMGYVPNTNFVLHEVEEEQKEHYLFQHSEKLAVAFGLISTPKPKPIRIFKNLRVCGDCHSAMKYISLATGREIVVRDSNRFHHINNGLCSCNDYW</sequence>
<reference evidence="6 7" key="1">
    <citation type="submission" date="2024-11" db="EMBL/GenBank/DDBJ databases">
        <title>A near-complete genome assembly of Cinchona calisaya.</title>
        <authorList>
            <person name="Lian D.C."/>
            <person name="Zhao X.W."/>
            <person name="Wei L."/>
        </authorList>
    </citation>
    <scope>NUCLEOTIDE SEQUENCE [LARGE SCALE GENOMIC DNA]</scope>
    <source>
        <tissue evidence="6">Nenye</tissue>
    </source>
</reference>
<dbReference type="Pfam" id="PF20430">
    <property type="entry name" value="Eplus_motif"/>
    <property type="match status" value="1"/>
</dbReference>
<feature type="repeat" description="PPR" evidence="3">
    <location>
        <begin position="522"/>
        <end position="552"/>
    </location>
</feature>
<organism evidence="6 7">
    <name type="scientific">Cinchona calisaya</name>
    <dbReference type="NCBI Taxonomy" id="153742"/>
    <lineage>
        <taxon>Eukaryota</taxon>
        <taxon>Viridiplantae</taxon>
        <taxon>Streptophyta</taxon>
        <taxon>Embryophyta</taxon>
        <taxon>Tracheophyta</taxon>
        <taxon>Spermatophyta</taxon>
        <taxon>Magnoliopsida</taxon>
        <taxon>eudicotyledons</taxon>
        <taxon>Gunneridae</taxon>
        <taxon>Pentapetalae</taxon>
        <taxon>asterids</taxon>
        <taxon>lamiids</taxon>
        <taxon>Gentianales</taxon>
        <taxon>Rubiaceae</taxon>
        <taxon>Cinchonoideae</taxon>
        <taxon>Cinchoneae</taxon>
        <taxon>Cinchona</taxon>
    </lineage>
</organism>
<dbReference type="Pfam" id="PF13041">
    <property type="entry name" value="PPR_2"/>
    <property type="match status" value="3"/>
</dbReference>
<proteinExistence type="inferred from homology"/>
<comment type="similarity">
    <text evidence="1">Belongs to the PPR family. PCMP-H subfamily.</text>
</comment>
<dbReference type="PROSITE" id="PS51375">
    <property type="entry name" value="PPR"/>
    <property type="match status" value="8"/>
</dbReference>
<feature type="domain" description="DYW" evidence="5">
    <location>
        <begin position="768"/>
        <end position="860"/>
    </location>
</feature>
<feature type="repeat" description="PPR" evidence="3">
    <location>
        <begin position="245"/>
        <end position="279"/>
    </location>
</feature>
<dbReference type="InterPro" id="IPR046849">
    <property type="entry name" value="E2_motif"/>
</dbReference>
<evidence type="ECO:0000256" key="1">
    <source>
        <dbReference type="ARBA" id="ARBA00006643"/>
    </source>
</evidence>
<feature type="repeat" description="PPR" evidence="3">
    <location>
        <begin position="588"/>
        <end position="623"/>
    </location>
</feature>
<feature type="repeat" description="PPR" evidence="3">
    <location>
        <begin position="142"/>
        <end position="176"/>
    </location>
</feature>
<feature type="repeat" description="PPR" evidence="3">
    <location>
        <begin position="452"/>
        <end position="486"/>
    </location>
</feature>
<dbReference type="Proteomes" id="UP001630127">
    <property type="component" value="Unassembled WGS sequence"/>
</dbReference>
<evidence type="ECO:0000256" key="3">
    <source>
        <dbReference type="PROSITE-ProRule" id="PRU00708"/>
    </source>
</evidence>
<dbReference type="Pfam" id="PF13812">
    <property type="entry name" value="PPR_3"/>
    <property type="match status" value="1"/>
</dbReference>
<dbReference type="Pfam" id="PF01535">
    <property type="entry name" value="PPR"/>
    <property type="match status" value="4"/>
</dbReference>
<evidence type="ECO:0000259" key="5">
    <source>
        <dbReference type="Pfam" id="PF14432"/>
    </source>
</evidence>
<dbReference type="PANTHER" id="PTHR47926:SF522">
    <property type="entry name" value="TETRATRICOPEPTIDE REPEAT-LIKE SUPERFAMILY PROTEIN"/>
    <property type="match status" value="1"/>
</dbReference>
<keyword evidence="2" id="KW-0677">Repeat</keyword>
<dbReference type="NCBIfam" id="TIGR00756">
    <property type="entry name" value="PPR"/>
    <property type="match status" value="5"/>
</dbReference>
<feature type="region of interest" description="Disordered" evidence="4">
    <location>
        <begin position="1"/>
        <end position="37"/>
    </location>
</feature>
<evidence type="ECO:0000313" key="6">
    <source>
        <dbReference type="EMBL" id="KAL3521624.1"/>
    </source>
</evidence>
<dbReference type="Pfam" id="PF20431">
    <property type="entry name" value="E_motif"/>
    <property type="match status" value="1"/>
</dbReference>
<name>A0ABD2ZQC1_9GENT</name>
<dbReference type="InterPro" id="IPR032867">
    <property type="entry name" value="DYW_dom"/>
</dbReference>
<dbReference type="InterPro" id="IPR046960">
    <property type="entry name" value="PPR_At4g14850-like_plant"/>
</dbReference>
<protein>
    <recommendedName>
        <fullName evidence="5">DYW domain-containing protein</fullName>
    </recommendedName>
</protein>
<evidence type="ECO:0000256" key="2">
    <source>
        <dbReference type="ARBA" id="ARBA00022737"/>
    </source>
</evidence>